<dbReference type="FunFam" id="2.40.30.170:FF:000010">
    <property type="entry name" value="Efflux RND transporter periplasmic adaptor subunit"/>
    <property type="match status" value="1"/>
</dbReference>
<evidence type="ECO:0000259" key="7">
    <source>
        <dbReference type="Pfam" id="PF25919"/>
    </source>
</evidence>
<dbReference type="GO" id="GO:0022857">
    <property type="term" value="F:transmembrane transporter activity"/>
    <property type="evidence" value="ECO:0007669"/>
    <property type="project" value="InterPro"/>
</dbReference>
<evidence type="ECO:0000313" key="11">
    <source>
        <dbReference type="Proteomes" id="UP000075606"/>
    </source>
</evidence>
<comment type="caution">
    <text evidence="10">The sequence shown here is derived from an EMBL/GenBank/DDBJ whole genome shotgun (WGS) entry which is preliminary data.</text>
</comment>
<feature type="domain" description="CusB-like barrel-sandwich hybrid" evidence="7">
    <location>
        <begin position="136"/>
        <end position="248"/>
    </location>
</feature>
<dbReference type="GO" id="GO:0015679">
    <property type="term" value="P:plasma membrane copper ion transport"/>
    <property type="evidence" value="ECO:0007669"/>
    <property type="project" value="TreeGrafter"/>
</dbReference>
<dbReference type="Pfam" id="PF25869">
    <property type="entry name" value="3HB_CusB"/>
    <property type="match status" value="1"/>
</dbReference>
<evidence type="ECO:0000259" key="4">
    <source>
        <dbReference type="Pfam" id="PF11827"/>
    </source>
</evidence>
<evidence type="ECO:0000259" key="5">
    <source>
        <dbReference type="Pfam" id="PF19335"/>
    </source>
</evidence>
<comment type="similarity">
    <text evidence="1">Belongs to the membrane fusion protein (MFP) (TC 8.A.1) family.</text>
</comment>
<keyword evidence="3" id="KW-1133">Transmembrane helix</keyword>
<dbReference type="OrthoDB" id="9806939at2"/>
<name>A0A150XA79_9BACT</name>
<reference evidence="10 11" key="1">
    <citation type="submission" date="2016-01" db="EMBL/GenBank/DDBJ databases">
        <title>Genome sequencing of Roseivirga spongicola UST030701-084.</title>
        <authorList>
            <person name="Selvaratnam C."/>
            <person name="Thevarajoo S."/>
            <person name="Goh K.M."/>
            <person name="Ee R."/>
            <person name="Chan K.-G."/>
            <person name="Chong C.S."/>
        </authorList>
    </citation>
    <scope>NUCLEOTIDE SEQUENCE [LARGE SCALE GENOMIC DNA]</scope>
    <source>
        <strain evidence="10 11">UST030701-084</strain>
    </source>
</reference>
<dbReference type="SUPFAM" id="SSF111369">
    <property type="entry name" value="HlyD-like secretion proteins"/>
    <property type="match status" value="1"/>
</dbReference>
<dbReference type="Gene3D" id="6.10.140.730">
    <property type="match status" value="1"/>
</dbReference>
<feature type="domain" description="Heavy metal binding" evidence="5">
    <location>
        <begin position="52"/>
        <end position="78"/>
    </location>
</feature>
<dbReference type="AlphaFoldDB" id="A0A150XA79"/>
<dbReference type="GO" id="GO:0060003">
    <property type="term" value="P:copper ion export"/>
    <property type="evidence" value="ECO:0007669"/>
    <property type="project" value="TreeGrafter"/>
</dbReference>
<evidence type="ECO:0000259" key="9">
    <source>
        <dbReference type="Pfam" id="PF25967"/>
    </source>
</evidence>
<feature type="domain" description="CusB-like beta-barrel" evidence="8">
    <location>
        <begin position="252"/>
        <end position="328"/>
    </location>
</feature>
<dbReference type="Pfam" id="PF19335">
    <property type="entry name" value="HMBD"/>
    <property type="match status" value="1"/>
</dbReference>
<dbReference type="Pfam" id="PF25954">
    <property type="entry name" value="Beta-barrel_RND_2"/>
    <property type="match status" value="1"/>
</dbReference>
<dbReference type="GO" id="GO:0046914">
    <property type="term" value="F:transition metal ion binding"/>
    <property type="evidence" value="ECO:0007669"/>
    <property type="project" value="TreeGrafter"/>
</dbReference>
<evidence type="ECO:0000259" key="8">
    <source>
        <dbReference type="Pfam" id="PF25954"/>
    </source>
</evidence>
<protein>
    <recommendedName>
        <fullName evidence="12">Efflux transporter periplasmic adaptor subunit</fullName>
    </recommendedName>
</protein>
<keyword evidence="11" id="KW-1185">Reference proteome</keyword>
<dbReference type="InterPro" id="IPR058792">
    <property type="entry name" value="Beta-barrel_RND_2"/>
</dbReference>
<evidence type="ECO:0008006" key="12">
    <source>
        <dbReference type="Google" id="ProtNLM"/>
    </source>
</evidence>
<dbReference type="InterPro" id="IPR051909">
    <property type="entry name" value="MFP_Cation_Efflux"/>
</dbReference>
<organism evidence="10 11">
    <name type="scientific">Roseivirga spongicola</name>
    <dbReference type="NCBI Taxonomy" id="333140"/>
    <lineage>
        <taxon>Bacteria</taxon>
        <taxon>Pseudomonadati</taxon>
        <taxon>Bacteroidota</taxon>
        <taxon>Cytophagia</taxon>
        <taxon>Cytophagales</taxon>
        <taxon>Roseivirgaceae</taxon>
        <taxon>Roseivirga</taxon>
    </lineage>
</organism>
<dbReference type="InterPro" id="IPR045800">
    <property type="entry name" value="HMBD"/>
</dbReference>
<dbReference type="InterPro" id="IPR058627">
    <property type="entry name" value="MdtA-like_C"/>
</dbReference>
<proteinExistence type="inferred from homology"/>
<dbReference type="PANTHER" id="PTHR30097:SF15">
    <property type="entry name" value="CATION EFFLUX SYSTEM PROTEIN CUSB"/>
    <property type="match status" value="1"/>
</dbReference>
<dbReference type="EMBL" id="LRPC01000012">
    <property type="protein sequence ID" value="KYG75596.1"/>
    <property type="molecule type" value="Genomic_DNA"/>
</dbReference>
<dbReference type="Gene3D" id="2.40.420.20">
    <property type="match status" value="1"/>
</dbReference>
<keyword evidence="3" id="KW-0812">Transmembrane</keyword>
<dbReference type="RefSeq" id="WP_068219128.1">
    <property type="nucleotide sequence ID" value="NZ_CP139724.1"/>
</dbReference>
<evidence type="ECO:0000259" key="6">
    <source>
        <dbReference type="Pfam" id="PF25869"/>
    </source>
</evidence>
<evidence type="ECO:0000256" key="1">
    <source>
        <dbReference type="ARBA" id="ARBA00009477"/>
    </source>
</evidence>
<sequence length="586" mass="64948">MQLDKKTIYTVLGTLVIGLALGAILFGGNSAKNQAESLSAEHSREHNEAGLWTCSMHPQVRQEEPGSCPFCGMDLIPVADAAQDDNPRVLKMSNSAIALANIQTQTVGSLNADATLVLNGRIKADQRLVQSQTTHFPGRIEKLYKDFEGEYVRKGERVASIYSPELVAAQNELLEAKKLSNTNPTLLEAARRKLKYWKVTDEQIKQIEESGEVMQNFDLLSNYNGVITKKLANNGAHLMQGQTLYQIADLSTVWAVFEVYEKDLSKVKIGDKIQFKPNGSPTVYESTVSFISPSVEANSRIIEVRTDVRNRNETLKPDMFIKAQLSTSQNADLVIPRSAVLWTGKRSVTYVKSDDENSFELREVELGEAIGNNYQVLSGLSAGEEVVTNGAFTLDAESQLKGKISMMTPSSNSKSPETGFKEVEIPQVNDFKSSTSKAFQNQLNAVAKAYIPLKDAMVEGNARPIRDQAEKVKASLSKVDMSLVQGDAHIHWMALLTPMEESLEKINNSDDRDEQRLQFINLSKALINALDSFGNSGENMLYVQYCPMANDDKGATWVSMDEEIINPYFGDMMLHCGNVEYTIENN</sequence>
<dbReference type="InterPro" id="IPR021782">
    <property type="entry name" value="DUF3347"/>
</dbReference>
<dbReference type="InterPro" id="IPR006143">
    <property type="entry name" value="RND_pump_MFP"/>
</dbReference>
<dbReference type="PANTHER" id="PTHR30097">
    <property type="entry name" value="CATION EFFLUX SYSTEM PROTEIN CUSB"/>
    <property type="match status" value="1"/>
</dbReference>
<keyword evidence="3" id="KW-0472">Membrane</keyword>
<dbReference type="Pfam" id="PF25967">
    <property type="entry name" value="RND-MFP_C"/>
    <property type="match status" value="1"/>
</dbReference>
<dbReference type="Gene3D" id="2.40.30.170">
    <property type="match status" value="1"/>
</dbReference>
<gene>
    <name evidence="10" type="ORF">AWW68_07100</name>
</gene>
<feature type="domain" description="DUF3347" evidence="4">
    <location>
        <begin position="446"/>
        <end position="536"/>
    </location>
</feature>
<dbReference type="NCBIfam" id="TIGR01730">
    <property type="entry name" value="RND_mfp"/>
    <property type="match status" value="1"/>
</dbReference>
<dbReference type="STRING" id="333140.AWW68_07100"/>
<dbReference type="Pfam" id="PF25919">
    <property type="entry name" value="BSH_CusB"/>
    <property type="match status" value="1"/>
</dbReference>
<dbReference type="GO" id="GO:0030288">
    <property type="term" value="C:outer membrane-bounded periplasmic space"/>
    <property type="evidence" value="ECO:0007669"/>
    <property type="project" value="TreeGrafter"/>
</dbReference>
<feature type="transmembrane region" description="Helical" evidence="3">
    <location>
        <begin position="7"/>
        <end position="28"/>
    </location>
</feature>
<dbReference type="Pfam" id="PF11827">
    <property type="entry name" value="DUF3347"/>
    <property type="match status" value="1"/>
</dbReference>
<keyword evidence="2" id="KW-0813">Transport</keyword>
<dbReference type="Proteomes" id="UP000075606">
    <property type="component" value="Unassembled WGS sequence"/>
</dbReference>
<feature type="domain" description="CusB-like three alpha-helical bundle" evidence="6">
    <location>
        <begin position="165"/>
        <end position="214"/>
    </location>
</feature>
<feature type="domain" description="Multidrug resistance protein MdtA-like C-terminal permuted SH3" evidence="9">
    <location>
        <begin position="333"/>
        <end position="391"/>
    </location>
</feature>
<evidence type="ECO:0000256" key="2">
    <source>
        <dbReference type="ARBA" id="ARBA00022448"/>
    </source>
</evidence>
<evidence type="ECO:0000256" key="3">
    <source>
        <dbReference type="SAM" id="Phobius"/>
    </source>
</evidence>
<evidence type="ECO:0000313" key="10">
    <source>
        <dbReference type="EMBL" id="KYG75596.1"/>
    </source>
</evidence>
<dbReference type="GO" id="GO:0016020">
    <property type="term" value="C:membrane"/>
    <property type="evidence" value="ECO:0007669"/>
    <property type="project" value="InterPro"/>
</dbReference>
<accession>A0A150XA79</accession>
<dbReference type="InterPro" id="IPR058791">
    <property type="entry name" value="3HB_CusB"/>
</dbReference>
<dbReference type="InterPro" id="IPR058790">
    <property type="entry name" value="BSH_CusB"/>
</dbReference>